<name>A0A8H4VLG8_9AGAR</name>
<gene>
    <name evidence="2" type="ORF">D9613_004293</name>
</gene>
<dbReference type="PANTHER" id="PTHR36576">
    <property type="entry name" value="UPF0654 PROTEIN C11D3.01C-RELATED"/>
    <property type="match status" value="1"/>
</dbReference>
<dbReference type="EMBL" id="JAACJL010000057">
    <property type="protein sequence ID" value="KAF4612405.1"/>
    <property type="molecule type" value="Genomic_DNA"/>
</dbReference>
<feature type="compositionally biased region" description="Basic and acidic residues" evidence="1">
    <location>
        <begin position="67"/>
        <end position="77"/>
    </location>
</feature>
<comment type="caution">
    <text evidence="2">The sequence shown here is derived from an EMBL/GenBank/DDBJ whole genome shotgun (WGS) entry which is preliminary data.</text>
</comment>
<evidence type="ECO:0000256" key="1">
    <source>
        <dbReference type="SAM" id="MobiDB-lite"/>
    </source>
</evidence>
<evidence type="ECO:0000313" key="3">
    <source>
        <dbReference type="Proteomes" id="UP000521872"/>
    </source>
</evidence>
<dbReference type="InterPro" id="IPR018824">
    <property type="entry name" value="Conidiation-specific_6"/>
</dbReference>
<organism evidence="2 3">
    <name type="scientific">Agrocybe pediades</name>
    <dbReference type="NCBI Taxonomy" id="84607"/>
    <lineage>
        <taxon>Eukaryota</taxon>
        <taxon>Fungi</taxon>
        <taxon>Dikarya</taxon>
        <taxon>Basidiomycota</taxon>
        <taxon>Agaricomycotina</taxon>
        <taxon>Agaricomycetes</taxon>
        <taxon>Agaricomycetidae</taxon>
        <taxon>Agaricales</taxon>
        <taxon>Agaricineae</taxon>
        <taxon>Strophariaceae</taxon>
        <taxon>Agrocybe</taxon>
    </lineage>
</organism>
<reference evidence="2 3" key="1">
    <citation type="submission" date="2019-12" db="EMBL/GenBank/DDBJ databases">
        <authorList>
            <person name="Floudas D."/>
            <person name="Bentzer J."/>
            <person name="Ahren D."/>
            <person name="Johansson T."/>
            <person name="Persson P."/>
            <person name="Tunlid A."/>
        </authorList>
    </citation>
    <scope>NUCLEOTIDE SEQUENCE [LARGE SCALE GENOMIC DNA]</scope>
    <source>
        <strain evidence="2 3">CBS 102.39</strain>
    </source>
</reference>
<feature type="compositionally biased region" description="Basic and acidic residues" evidence="1">
    <location>
        <begin position="106"/>
        <end position="119"/>
    </location>
</feature>
<sequence>MGGIDYSVCIHWKEVRHYGEKNQDYVARGLKATIHNDNTSDQAKQSAADRLEKMGAEVPSDYQSHPKNQERVQKKSSDDDDSSGGDSGELSQQSIAGYKSSLARDNVSEEKKEHAREVLEQAGAL</sequence>
<dbReference type="Pfam" id="PF10346">
    <property type="entry name" value="Con-6"/>
    <property type="match status" value="2"/>
</dbReference>
<feature type="compositionally biased region" description="Polar residues" evidence="1">
    <location>
        <begin position="35"/>
        <end position="45"/>
    </location>
</feature>
<proteinExistence type="predicted"/>
<dbReference type="PANTHER" id="PTHR36576:SF1">
    <property type="entry name" value="UPF0654 PROTEIN C11D3.01C-RELATED"/>
    <property type="match status" value="1"/>
</dbReference>
<keyword evidence="3" id="KW-1185">Reference proteome</keyword>
<dbReference type="InterPro" id="IPR052670">
    <property type="entry name" value="UPF0654_domain"/>
</dbReference>
<feature type="region of interest" description="Disordered" evidence="1">
    <location>
        <begin position="33"/>
        <end position="125"/>
    </location>
</feature>
<accession>A0A8H4VLG8</accession>
<protein>
    <submittedName>
        <fullName evidence="2">Uncharacterized protein</fullName>
    </submittedName>
</protein>
<evidence type="ECO:0000313" key="2">
    <source>
        <dbReference type="EMBL" id="KAF4612405.1"/>
    </source>
</evidence>
<dbReference type="AlphaFoldDB" id="A0A8H4VLG8"/>
<dbReference type="GO" id="GO:0005737">
    <property type="term" value="C:cytoplasm"/>
    <property type="evidence" value="ECO:0007669"/>
    <property type="project" value="TreeGrafter"/>
</dbReference>
<dbReference type="Proteomes" id="UP000521872">
    <property type="component" value="Unassembled WGS sequence"/>
</dbReference>